<feature type="domain" description="Peptidase S24/S26A/S26B/S26C" evidence="1">
    <location>
        <begin position="4"/>
        <end position="88"/>
    </location>
</feature>
<dbReference type="SUPFAM" id="SSF51306">
    <property type="entry name" value="LexA/Signal peptidase"/>
    <property type="match status" value="1"/>
</dbReference>
<dbReference type="CDD" id="cd06462">
    <property type="entry name" value="Peptidase_S24_S26"/>
    <property type="match status" value="1"/>
</dbReference>
<name>A0ABU9GAT5_9GAMM</name>
<sequence length="108" mass="11952">MFRLIKVLGNSMVPRLYDGDFVFTSRFYTTLKVGHLVVVDHALYGLILKKVLHIAPDGQLWLGGENNQSMQSERIGWVSSRRVVGKVVASICAHRPSAAVIEGQSSVK</sequence>
<evidence type="ECO:0000313" key="2">
    <source>
        <dbReference type="EMBL" id="MEL0614582.1"/>
    </source>
</evidence>
<dbReference type="InterPro" id="IPR036286">
    <property type="entry name" value="LexA/Signal_pep-like_sf"/>
</dbReference>
<evidence type="ECO:0000259" key="1">
    <source>
        <dbReference type="Pfam" id="PF00717"/>
    </source>
</evidence>
<proteinExistence type="predicted"/>
<dbReference type="Gene3D" id="2.10.109.10">
    <property type="entry name" value="Umud Fragment, subunit A"/>
    <property type="match status" value="1"/>
</dbReference>
<comment type="caution">
    <text evidence="2">The sequence shown here is derived from an EMBL/GenBank/DDBJ whole genome shotgun (WGS) entry which is preliminary data.</text>
</comment>
<dbReference type="InterPro" id="IPR015927">
    <property type="entry name" value="Peptidase_S24_S26A/B/C"/>
</dbReference>
<organism evidence="2 3">
    <name type="scientific">Marinomonas arenicola</name>
    <dbReference type="NCBI Taxonomy" id="569601"/>
    <lineage>
        <taxon>Bacteria</taxon>
        <taxon>Pseudomonadati</taxon>
        <taxon>Pseudomonadota</taxon>
        <taxon>Gammaproteobacteria</taxon>
        <taxon>Oceanospirillales</taxon>
        <taxon>Oceanospirillaceae</taxon>
        <taxon>Marinomonas</taxon>
    </lineage>
</organism>
<keyword evidence="3" id="KW-1185">Reference proteome</keyword>
<gene>
    <name evidence="2" type="ORF">V6242_15615</name>
</gene>
<accession>A0ABU9GAT5</accession>
<evidence type="ECO:0000313" key="3">
    <source>
        <dbReference type="Proteomes" id="UP001379949"/>
    </source>
</evidence>
<dbReference type="Pfam" id="PF00717">
    <property type="entry name" value="Peptidase_S24"/>
    <property type="match status" value="1"/>
</dbReference>
<dbReference type="RefSeq" id="WP_133004414.1">
    <property type="nucleotide sequence ID" value="NZ_BAAAFB010000007.1"/>
</dbReference>
<dbReference type="EMBL" id="JBAKAR010000017">
    <property type="protein sequence ID" value="MEL0614582.1"/>
    <property type="molecule type" value="Genomic_DNA"/>
</dbReference>
<dbReference type="Proteomes" id="UP001379949">
    <property type="component" value="Unassembled WGS sequence"/>
</dbReference>
<reference evidence="2 3" key="1">
    <citation type="submission" date="2024-02" db="EMBL/GenBank/DDBJ databases">
        <title>Bacteria isolated from the canopy kelp, Nereocystis luetkeana.</title>
        <authorList>
            <person name="Pfister C.A."/>
            <person name="Younker I.T."/>
            <person name="Light S.H."/>
        </authorList>
    </citation>
    <scope>NUCLEOTIDE SEQUENCE [LARGE SCALE GENOMIC DNA]</scope>
    <source>
        <strain evidence="2 3">TI.4.07</strain>
    </source>
</reference>
<protein>
    <submittedName>
        <fullName evidence="2">S24/S26 family peptidase</fullName>
    </submittedName>
</protein>